<dbReference type="PATRIC" id="fig|1268635.3.peg.2535"/>
<keyword evidence="1" id="KW-1133">Transmembrane helix</keyword>
<evidence type="ECO:0000256" key="1">
    <source>
        <dbReference type="SAM" id="Phobius"/>
    </source>
</evidence>
<proteinExistence type="predicted"/>
<feature type="transmembrane region" description="Helical" evidence="1">
    <location>
        <begin position="7"/>
        <end position="28"/>
    </location>
</feature>
<accession>W0BHW5</accession>
<keyword evidence="1" id="KW-0812">Transmembrane</keyword>
<evidence type="ECO:0000313" key="3">
    <source>
        <dbReference type="Proteomes" id="UP000018838"/>
    </source>
</evidence>
<dbReference type="STRING" id="1268635.Loa_02472"/>
<evidence type="ECO:0000313" key="2">
    <source>
        <dbReference type="EMBL" id="AHE68009.1"/>
    </source>
</evidence>
<dbReference type="EMBL" id="CP004006">
    <property type="protein sequence ID" value="AHE68009.1"/>
    <property type="molecule type" value="Genomic_DNA"/>
</dbReference>
<keyword evidence="3" id="KW-1185">Reference proteome</keyword>
<name>W0BHW5_9GAMM</name>
<keyword evidence="1" id="KW-0472">Membrane</keyword>
<reference evidence="2 3" key="1">
    <citation type="journal article" date="2013" name="Int. J. Med. Microbiol.">
        <title>Legionella oakridgensis ATCC 33761 genome sequence and phenotypic characterization reveals its replication capacity in amoebae.</title>
        <authorList>
            <person name="Brzuszkiewicz E."/>
            <person name="Schulz T."/>
            <person name="Rydzewski K."/>
            <person name="Daniel R."/>
            <person name="Gillmaier N."/>
            <person name="Dittmann C."/>
            <person name="Holland G."/>
            <person name="Schunder E."/>
            <person name="Lautner M."/>
            <person name="Eisenreich W."/>
            <person name="Luck C."/>
            <person name="Heuner K."/>
        </authorList>
    </citation>
    <scope>NUCLEOTIDE SEQUENCE [LARGE SCALE GENOMIC DNA]</scope>
    <source>
        <strain>OR-10</strain>
        <strain evidence="3">ATCC 33761</strain>
    </source>
</reference>
<protein>
    <submittedName>
        <fullName evidence="2">Uncharacterized protein</fullName>
    </submittedName>
</protein>
<gene>
    <name evidence="2" type="ORF">Loa_02472</name>
</gene>
<dbReference type="eggNOG" id="COG2271">
    <property type="taxonomic scope" value="Bacteria"/>
</dbReference>
<dbReference type="KEGG" id="lok:Loa_02472"/>
<feature type="transmembrane region" description="Helical" evidence="1">
    <location>
        <begin position="48"/>
        <end position="67"/>
    </location>
</feature>
<dbReference type="HOGENOM" id="CLU_2569604_0_0_6"/>
<organism evidence="2 3">
    <name type="scientific">Legionella oakridgensis ATCC 33761 = DSM 21215</name>
    <dbReference type="NCBI Taxonomy" id="1268635"/>
    <lineage>
        <taxon>Bacteria</taxon>
        <taxon>Pseudomonadati</taxon>
        <taxon>Pseudomonadota</taxon>
        <taxon>Gammaproteobacteria</taxon>
        <taxon>Legionellales</taxon>
        <taxon>Legionellaceae</taxon>
        <taxon>Legionella</taxon>
    </lineage>
</organism>
<sequence length="81" mass="8843">MTATAVSLVSILTQGGYIIYQNLFSLLLVRHGGMNMVDGAPVYSFGDYQAAATILPLGLCIALLVLFKLKETYCRQITQQD</sequence>
<dbReference type="AlphaFoldDB" id="W0BHW5"/>
<dbReference type="Proteomes" id="UP000018838">
    <property type="component" value="Chromosome"/>
</dbReference>